<dbReference type="AlphaFoldDB" id="A0A5M3W5W5"/>
<evidence type="ECO:0000256" key="1">
    <source>
        <dbReference type="SAM" id="MobiDB-lite"/>
    </source>
</evidence>
<evidence type="ECO:0000313" key="2">
    <source>
        <dbReference type="EMBL" id="GES03689.1"/>
    </source>
</evidence>
<evidence type="ECO:0000313" key="3">
    <source>
        <dbReference type="Proteomes" id="UP000334990"/>
    </source>
</evidence>
<keyword evidence="3" id="KW-1185">Reference proteome</keyword>
<feature type="compositionally biased region" description="Low complexity" evidence="1">
    <location>
        <begin position="49"/>
        <end position="58"/>
    </location>
</feature>
<dbReference type="Proteomes" id="UP000334990">
    <property type="component" value="Unassembled WGS sequence"/>
</dbReference>
<name>A0A5M3W5W5_9ACTN</name>
<dbReference type="EMBL" id="BLAD01000071">
    <property type="protein sequence ID" value="GES03689.1"/>
    <property type="molecule type" value="Genomic_DNA"/>
</dbReference>
<comment type="caution">
    <text evidence="2">The sequence shown here is derived from an EMBL/GenBank/DDBJ whole genome shotgun (WGS) entry which is preliminary data.</text>
</comment>
<organism evidence="2 3">
    <name type="scientific">Acrocarpospora corrugata</name>
    <dbReference type="NCBI Taxonomy" id="35763"/>
    <lineage>
        <taxon>Bacteria</taxon>
        <taxon>Bacillati</taxon>
        <taxon>Actinomycetota</taxon>
        <taxon>Actinomycetes</taxon>
        <taxon>Streptosporangiales</taxon>
        <taxon>Streptosporangiaceae</taxon>
        <taxon>Acrocarpospora</taxon>
    </lineage>
</organism>
<sequence length="72" mass="8224">MPPLRNPPPIPSLRTQLITLNQSHPIKRLTERPRRKQPTHTRPKHNSMPTPHRTPPTTNNMTALLCTSPPKP</sequence>
<feature type="compositionally biased region" description="Basic residues" evidence="1">
    <location>
        <begin position="33"/>
        <end position="45"/>
    </location>
</feature>
<protein>
    <submittedName>
        <fullName evidence="2">Uncharacterized protein</fullName>
    </submittedName>
</protein>
<feature type="region of interest" description="Disordered" evidence="1">
    <location>
        <begin position="20"/>
        <end position="72"/>
    </location>
</feature>
<gene>
    <name evidence="2" type="ORF">Acor_57550</name>
</gene>
<accession>A0A5M3W5W5</accession>
<reference evidence="2 3" key="1">
    <citation type="submission" date="2019-10" db="EMBL/GenBank/DDBJ databases">
        <title>Whole genome shotgun sequence of Acrocarpospora corrugata NBRC 13972.</title>
        <authorList>
            <person name="Ichikawa N."/>
            <person name="Kimura A."/>
            <person name="Kitahashi Y."/>
            <person name="Komaki H."/>
            <person name="Oguchi A."/>
        </authorList>
    </citation>
    <scope>NUCLEOTIDE SEQUENCE [LARGE SCALE GENOMIC DNA]</scope>
    <source>
        <strain evidence="2 3">NBRC 13972</strain>
    </source>
</reference>
<proteinExistence type="predicted"/>